<sequence>MKARLVPVYFKSEKDEEFSDQLTRLKELLVEEADILKPAALGPALPEA</sequence>
<comment type="caution">
    <text evidence="1">The sequence shown here is derived from an EMBL/GenBank/DDBJ whole genome shotgun (WGS) entry which is preliminary data.</text>
</comment>
<feature type="non-terminal residue" evidence="1">
    <location>
        <position position="48"/>
    </location>
</feature>
<gene>
    <name evidence="1" type="ORF">LCGC14_2438070</name>
</gene>
<reference evidence="1" key="1">
    <citation type="journal article" date="2015" name="Nature">
        <title>Complex archaea that bridge the gap between prokaryotes and eukaryotes.</title>
        <authorList>
            <person name="Spang A."/>
            <person name="Saw J.H."/>
            <person name="Jorgensen S.L."/>
            <person name="Zaremba-Niedzwiedzka K."/>
            <person name="Martijn J."/>
            <person name="Lind A.E."/>
            <person name="van Eijk R."/>
            <person name="Schleper C."/>
            <person name="Guy L."/>
            <person name="Ettema T.J."/>
        </authorList>
    </citation>
    <scope>NUCLEOTIDE SEQUENCE</scope>
</reference>
<evidence type="ECO:0000313" key="1">
    <source>
        <dbReference type="EMBL" id="KKL22176.1"/>
    </source>
</evidence>
<protein>
    <submittedName>
        <fullName evidence="1">Uncharacterized protein</fullName>
    </submittedName>
</protein>
<accession>A0A0F9DWT9</accession>
<name>A0A0F9DWT9_9ZZZZ</name>
<dbReference type="AlphaFoldDB" id="A0A0F9DWT9"/>
<proteinExistence type="predicted"/>
<organism evidence="1">
    <name type="scientific">marine sediment metagenome</name>
    <dbReference type="NCBI Taxonomy" id="412755"/>
    <lineage>
        <taxon>unclassified sequences</taxon>
        <taxon>metagenomes</taxon>
        <taxon>ecological metagenomes</taxon>
    </lineage>
</organism>
<dbReference type="EMBL" id="LAZR01037450">
    <property type="protein sequence ID" value="KKL22176.1"/>
    <property type="molecule type" value="Genomic_DNA"/>
</dbReference>